<reference evidence="2" key="1">
    <citation type="submission" date="2023-07" db="EMBL/GenBank/DDBJ databases">
        <authorList>
            <consortium name="AG Swart"/>
            <person name="Singh M."/>
            <person name="Singh A."/>
            <person name="Seah K."/>
            <person name="Emmerich C."/>
        </authorList>
    </citation>
    <scope>NUCLEOTIDE SEQUENCE</scope>
    <source>
        <strain evidence="2">DP1</strain>
    </source>
</reference>
<feature type="transmembrane region" description="Helical" evidence="1">
    <location>
        <begin position="241"/>
        <end position="261"/>
    </location>
</feature>
<sequence length="278" mass="32367">MEKSTLAKGSSNYNPRNLKHHIFNRSDFEYEYHNEGQIVRENLFGESDEDDSYNEAVRGSSPTAAKYNQPEMYQSEEYSRSSDTVKPSYMFHVNTRIWRNHLRLNYALRVFLILSIVVISLFTSFLKLRYVDLKAGHTYKYNFGPIFFSLDGSWHFVAEIYYCQPHIFPGEFCESGDYKFVSIAAGVYNFGTFLVFLVYIASLVLPRRNIDRLNWLGLTSIFLTFTCIVLIGNIFESLSFGFYSMIVIIIVAAFTQSHFLYSTRKQRRNSLTNQLLEA</sequence>
<protein>
    <submittedName>
        <fullName evidence="2">Uncharacterized protein</fullName>
    </submittedName>
</protein>
<keyword evidence="3" id="KW-1185">Reference proteome</keyword>
<evidence type="ECO:0000313" key="3">
    <source>
        <dbReference type="Proteomes" id="UP001295684"/>
    </source>
</evidence>
<feature type="transmembrane region" description="Helical" evidence="1">
    <location>
        <begin position="213"/>
        <end position="235"/>
    </location>
</feature>
<accession>A0AAD1XAA6</accession>
<gene>
    <name evidence="2" type="ORF">ECRASSUSDP1_LOCUS10230</name>
</gene>
<organism evidence="2 3">
    <name type="scientific">Euplotes crassus</name>
    <dbReference type="NCBI Taxonomy" id="5936"/>
    <lineage>
        <taxon>Eukaryota</taxon>
        <taxon>Sar</taxon>
        <taxon>Alveolata</taxon>
        <taxon>Ciliophora</taxon>
        <taxon>Intramacronucleata</taxon>
        <taxon>Spirotrichea</taxon>
        <taxon>Hypotrichia</taxon>
        <taxon>Euplotida</taxon>
        <taxon>Euplotidae</taxon>
        <taxon>Moneuplotes</taxon>
    </lineage>
</organism>
<feature type="transmembrane region" description="Helical" evidence="1">
    <location>
        <begin position="180"/>
        <end position="201"/>
    </location>
</feature>
<dbReference type="Proteomes" id="UP001295684">
    <property type="component" value="Unassembled WGS sequence"/>
</dbReference>
<keyword evidence="1" id="KW-0812">Transmembrane</keyword>
<feature type="transmembrane region" description="Helical" evidence="1">
    <location>
        <begin position="106"/>
        <end position="126"/>
    </location>
</feature>
<keyword evidence="1" id="KW-0472">Membrane</keyword>
<comment type="caution">
    <text evidence="2">The sequence shown here is derived from an EMBL/GenBank/DDBJ whole genome shotgun (WGS) entry which is preliminary data.</text>
</comment>
<evidence type="ECO:0000256" key="1">
    <source>
        <dbReference type="SAM" id="Phobius"/>
    </source>
</evidence>
<evidence type="ECO:0000313" key="2">
    <source>
        <dbReference type="EMBL" id="CAI2368934.1"/>
    </source>
</evidence>
<name>A0AAD1XAA6_EUPCR</name>
<keyword evidence="1" id="KW-1133">Transmembrane helix</keyword>
<proteinExistence type="predicted"/>
<dbReference type="EMBL" id="CAMPGE010010079">
    <property type="protein sequence ID" value="CAI2368934.1"/>
    <property type="molecule type" value="Genomic_DNA"/>
</dbReference>
<dbReference type="AlphaFoldDB" id="A0AAD1XAA6"/>